<dbReference type="GO" id="GO:0046872">
    <property type="term" value="F:metal ion binding"/>
    <property type="evidence" value="ECO:0007669"/>
    <property type="project" value="UniProtKB-KW"/>
</dbReference>
<dbReference type="STRING" id="44689.Q54UX0"/>
<accession>Q54UX0</accession>
<feature type="domain" description="Peptidase M20 dimerisation" evidence="3">
    <location>
        <begin position="221"/>
        <end position="309"/>
    </location>
</feature>
<dbReference type="RefSeq" id="XP_641017.1">
    <property type="nucleotide sequence ID" value="XM_635925.1"/>
</dbReference>
<dbReference type="GO" id="GO:0005737">
    <property type="term" value="C:cytoplasm"/>
    <property type="evidence" value="ECO:0000318"/>
    <property type="project" value="GO_Central"/>
</dbReference>
<organism evidence="4 5">
    <name type="scientific">Dictyostelium discoideum</name>
    <name type="common">Social amoeba</name>
    <dbReference type="NCBI Taxonomy" id="44689"/>
    <lineage>
        <taxon>Eukaryota</taxon>
        <taxon>Amoebozoa</taxon>
        <taxon>Evosea</taxon>
        <taxon>Eumycetozoa</taxon>
        <taxon>Dictyostelia</taxon>
        <taxon>Dictyosteliales</taxon>
        <taxon>Dictyosteliaceae</taxon>
        <taxon>Dictyostelium</taxon>
    </lineage>
</organism>
<evidence type="ECO:0000256" key="2">
    <source>
        <dbReference type="PIRSR" id="PIRSR005962-1"/>
    </source>
</evidence>
<dbReference type="KEGG" id="ddi:DDB_G0280767"/>
<dbReference type="AlphaFoldDB" id="Q54UX0"/>
<feature type="binding site" evidence="2">
    <location>
        <position position="198"/>
    </location>
    <ligand>
        <name>Mn(2+)</name>
        <dbReference type="ChEBI" id="CHEBI:29035"/>
        <label>2</label>
    </ligand>
</feature>
<dbReference type="SUPFAM" id="SSF53187">
    <property type="entry name" value="Zn-dependent exopeptidases"/>
    <property type="match status" value="1"/>
</dbReference>
<keyword evidence="5" id="KW-1185">Reference proteome</keyword>
<dbReference type="GO" id="GO:0071713">
    <property type="term" value="F:para-aminobenzoyl-glutamate hydrolase activity"/>
    <property type="evidence" value="ECO:0000318"/>
    <property type="project" value="GO_Central"/>
</dbReference>
<dbReference type="FunFam" id="3.40.630.10:FF:000077">
    <property type="entry name" value="p-aminobenzoyl-glutamate hydrolase, A subunit"/>
    <property type="match status" value="1"/>
</dbReference>
<dbReference type="InterPro" id="IPR002933">
    <property type="entry name" value="Peptidase_M20"/>
</dbReference>
<dbReference type="GO" id="GO:0016805">
    <property type="term" value="F:dipeptidase activity"/>
    <property type="evidence" value="ECO:0000318"/>
    <property type="project" value="GO_Central"/>
</dbReference>
<evidence type="ECO:0000256" key="1">
    <source>
        <dbReference type="ARBA" id="ARBA00022801"/>
    </source>
</evidence>
<dbReference type="eggNOG" id="ENOG502RSTA">
    <property type="taxonomic scope" value="Eukaryota"/>
</dbReference>
<dbReference type="InterPro" id="IPR017439">
    <property type="entry name" value="Amidohydrolase"/>
</dbReference>
<protein>
    <recommendedName>
        <fullName evidence="3">Peptidase M20 dimerisation domain-containing protein</fullName>
    </recommendedName>
</protein>
<dbReference type="Pfam" id="PF07687">
    <property type="entry name" value="M20_dimer"/>
    <property type="match status" value="1"/>
</dbReference>
<keyword evidence="1" id="KW-0378">Hydrolase</keyword>
<dbReference type="PIRSF" id="PIRSF005962">
    <property type="entry name" value="Pept_M20D_amidohydro"/>
    <property type="match status" value="1"/>
</dbReference>
<keyword evidence="2" id="KW-0464">Manganese</keyword>
<dbReference type="Proteomes" id="UP000002195">
    <property type="component" value="Unassembled WGS sequence"/>
</dbReference>
<comment type="caution">
    <text evidence="4">The sequence shown here is derived from an EMBL/GenBank/DDBJ whole genome shotgun (WGS) entry which is preliminary data.</text>
</comment>
<feature type="binding site" evidence="2">
    <location>
        <position position="137"/>
    </location>
    <ligand>
        <name>Mn(2+)</name>
        <dbReference type="ChEBI" id="CHEBI:29035"/>
        <label>2</label>
    </ligand>
</feature>
<dbReference type="FunCoup" id="Q54UX0">
    <property type="interactions" value="158"/>
</dbReference>
<dbReference type="InterPro" id="IPR011650">
    <property type="entry name" value="Peptidase_M20_dimer"/>
</dbReference>
<dbReference type="GeneID" id="8622719"/>
<dbReference type="InterPro" id="IPR033845">
    <property type="entry name" value="AbgA"/>
</dbReference>
<feature type="binding site" evidence="2">
    <location>
        <position position="393"/>
    </location>
    <ligand>
        <name>Mn(2+)</name>
        <dbReference type="ChEBI" id="CHEBI:29035"/>
        <label>2</label>
    </ligand>
</feature>
<dbReference type="SMR" id="Q54UX0"/>
<keyword evidence="2" id="KW-0479">Metal-binding</keyword>
<reference evidence="4 5" key="1">
    <citation type="journal article" date="2005" name="Nature">
        <title>The genome of the social amoeba Dictyostelium discoideum.</title>
        <authorList>
            <consortium name="The Dictyostelium discoideum Sequencing Consortium"/>
            <person name="Eichinger L."/>
            <person name="Pachebat J.A."/>
            <person name="Glockner G."/>
            <person name="Rajandream M.A."/>
            <person name="Sucgang R."/>
            <person name="Berriman M."/>
            <person name="Song J."/>
            <person name="Olsen R."/>
            <person name="Szafranski K."/>
            <person name="Xu Q."/>
            <person name="Tunggal B."/>
            <person name="Kummerfeld S."/>
            <person name="Madera M."/>
            <person name="Konfortov B.A."/>
            <person name="Rivero F."/>
            <person name="Bankier A.T."/>
            <person name="Lehmann R."/>
            <person name="Hamlin N."/>
            <person name="Davies R."/>
            <person name="Gaudet P."/>
            <person name="Fey P."/>
            <person name="Pilcher K."/>
            <person name="Chen G."/>
            <person name="Saunders D."/>
            <person name="Sodergren E."/>
            <person name="Davis P."/>
            <person name="Kerhornou A."/>
            <person name="Nie X."/>
            <person name="Hall N."/>
            <person name="Anjard C."/>
            <person name="Hemphill L."/>
            <person name="Bason N."/>
            <person name="Farbrother P."/>
            <person name="Desany B."/>
            <person name="Just E."/>
            <person name="Morio T."/>
            <person name="Rost R."/>
            <person name="Churcher C."/>
            <person name="Cooper J."/>
            <person name="Haydock S."/>
            <person name="van Driessche N."/>
            <person name="Cronin A."/>
            <person name="Goodhead I."/>
            <person name="Muzny D."/>
            <person name="Mourier T."/>
            <person name="Pain A."/>
            <person name="Lu M."/>
            <person name="Harper D."/>
            <person name="Lindsay R."/>
            <person name="Hauser H."/>
            <person name="James K."/>
            <person name="Quiles M."/>
            <person name="Madan Babu M."/>
            <person name="Saito T."/>
            <person name="Buchrieser C."/>
            <person name="Wardroper A."/>
            <person name="Felder M."/>
            <person name="Thangavelu M."/>
            <person name="Johnson D."/>
            <person name="Knights A."/>
            <person name="Loulseged H."/>
            <person name="Mungall K."/>
            <person name="Oliver K."/>
            <person name="Price C."/>
            <person name="Quail M.A."/>
            <person name="Urushihara H."/>
            <person name="Hernandez J."/>
            <person name="Rabbinowitsch E."/>
            <person name="Steffen D."/>
            <person name="Sanders M."/>
            <person name="Ma J."/>
            <person name="Kohara Y."/>
            <person name="Sharp S."/>
            <person name="Simmonds M."/>
            <person name="Spiegler S."/>
            <person name="Tivey A."/>
            <person name="Sugano S."/>
            <person name="White B."/>
            <person name="Walker D."/>
            <person name="Woodward J."/>
            <person name="Winckler T."/>
            <person name="Tanaka Y."/>
            <person name="Shaulsky G."/>
            <person name="Schleicher M."/>
            <person name="Weinstock G."/>
            <person name="Rosenthal A."/>
            <person name="Cox E.C."/>
            <person name="Chisholm R.L."/>
            <person name="Gibbs R."/>
            <person name="Loomis W.F."/>
            <person name="Platzer M."/>
            <person name="Kay R.R."/>
            <person name="Williams J."/>
            <person name="Dear P.H."/>
            <person name="Noegel A.A."/>
            <person name="Barrell B."/>
            <person name="Kuspa A."/>
        </authorList>
    </citation>
    <scope>NUCLEOTIDE SEQUENCE [LARGE SCALE GENOMIC DNA]</scope>
    <source>
        <strain evidence="4 5">AX4</strain>
    </source>
</reference>
<dbReference type="InterPro" id="IPR052030">
    <property type="entry name" value="Peptidase_M20/M20A_hydrolases"/>
</dbReference>
<dbReference type="PaxDb" id="44689-DDB0204719"/>
<proteinExistence type="predicted"/>
<dbReference type="Pfam" id="PF01546">
    <property type="entry name" value="Peptidase_M20"/>
    <property type="match status" value="1"/>
</dbReference>
<dbReference type="GlyGen" id="Q54UX0">
    <property type="glycosylation" value="1 site"/>
</dbReference>
<evidence type="ECO:0000313" key="5">
    <source>
        <dbReference type="Proteomes" id="UP000002195"/>
    </source>
</evidence>
<dbReference type="FunFam" id="3.40.630.10:FF:000080">
    <property type="entry name" value="p-aminobenzoyl-glutamate hydrolase subunit A"/>
    <property type="match status" value="1"/>
</dbReference>
<feature type="binding site" evidence="2">
    <location>
        <position position="139"/>
    </location>
    <ligand>
        <name>Mn(2+)</name>
        <dbReference type="ChEBI" id="CHEBI:29035"/>
        <label>2</label>
    </ligand>
</feature>
<evidence type="ECO:0000259" key="3">
    <source>
        <dbReference type="Pfam" id="PF07687"/>
    </source>
</evidence>
<dbReference type="InterPro" id="IPR036264">
    <property type="entry name" value="Bact_exopeptidase_dim_dom"/>
</dbReference>
<dbReference type="VEuPathDB" id="AmoebaDB:DDB_G0280767"/>
<dbReference type="CDD" id="cd05665">
    <property type="entry name" value="M20_Acy1_IAAspH"/>
    <property type="match status" value="1"/>
</dbReference>
<name>Q54UX0_DICDI</name>
<evidence type="ECO:0000313" key="4">
    <source>
        <dbReference type="EMBL" id="EAL67041.1"/>
    </source>
</evidence>
<sequence>MEVDQLIKWRRELHSFPELGWTEFVTTSILVRELKLMGYEPLLGESIINTKFVRGRKKDDVEKAIKMAIDKGVDKELLDKMNGFTGCVAIYDSGKPGPTVSLRFDIDCVGVQETDNENHLPLINGFKSKNQNQMHACGHDGHMTIGLGIAKWLKQQQENSLCGRVKLLFQPAEEGVRGAQAMAESGIVDDCSYFLASHIGFIAKSGEVVVNPSNFLCTTKYDFRFKGLSSHPGKDPHVGINALAGCCTAATQLLAIPRHGKGMSRINVGVIRAGEARNVIPAYGELQVEVRGETEEINTFMCQQAERLVKGVALGYGLDLEIEIMGEAVDLTNDKEMVQLLSDVSKSNNQTVIEQRSFGGSEDATILGRRVQKINNGKAIYFVLGSDLKGTHHQSDFDFDESILPIGVKIYTDCLLKLISKK</sequence>
<dbReference type="PANTHER" id="PTHR30575:SF3">
    <property type="entry name" value="PEPTIDASE M20 DIMERISATION DOMAIN-CONTAINING PROTEIN"/>
    <property type="match status" value="1"/>
</dbReference>
<dbReference type="PANTHER" id="PTHR30575">
    <property type="entry name" value="PEPTIDASE M20"/>
    <property type="match status" value="1"/>
</dbReference>
<gene>
    <name evidence="4" type="ORF">DDB_G0280767</name>
</gene>
<dbReference type="SUPFAM" id="SSF55031">
    <property type="entry name" value="Bacterial exopeptidase dimerisation domain"/>
    <property type="match status" value="1"/>
</dbReference>
<dbReference type="dictyBase" id="DDB_G0280767"/>
<comment type="cofactor">
    <cofactor evidence="2">
        <name>Mn(2+)</name>
        <dbReference type="ChEBI" id="CHEBI:29035"/>
    </cofactor>
    <text evidence="2">The Mn(2+) ion enhances activity.</text>
</comment>
<dbReference type="PhylomeDB" id="Q54UX0"/>
<dbReference type="NCBIfam" id="TIGR01891">
    <property type="entry name" value="amidohydrolases"/>
    <property type="match status" value="1"/>
</dbReference>
<dbReference type="GO" id="GO:0046657">
    <property type="term" value="P:folic acid catabolic process"/>
    <property type="evidence" value="ECO:0000318"/>
    <property type="project" value="GO_Central"/>
</dbReference>
<dbReference type="EMBL" id="AAFI02000038">
    <property type="protein sequence ID" value="EAL67041.1"/>
    <property type="molecule type" value="Genomic_DNA"/>
</dbReference>
<dbReference type="InParanoid" id="Q54UX0"/>
<dbReference type="HOGENOM" id="CLU_023257_2_1_1"/>
<dbReference type="OMA" id="PGFFVWM"/>
<feature type="binding site" evidence="2">
    <location>
        <position position="174"/>
    </location>
    <ligand>
        <name>Mn(2+)</name>
        <dbReference type="ChEBI" id="CHEBI:29035"/>
        <label>2</label>
    </ligand>
</feature>
<dbReference type="Gene3D" id="3.40.630.10">
    <property type="entry name" value="Zn peptidases"/>
    <property type="match status" value="2"/>
</dbReference>